<gene>
    <name evidence="2" type="ORF">Aco03nite_023380</name>
</gene>
<keyword evidence="3" id="KW-1185">Reference proteome</keyword>
<accession>A0ABQ3X5Z3</accession>
<sequence length="75" mass="7501">MVPEASTATQIFVDSTGRRKRLLSVAGFLVAFLAALYIGMVGTSVVRASDAALTVKVGALPTATSASASASAAVE</sequence>
<evidence type="ECO:0000313" key="2">
    <source>
        <dbReference type="EMBL" id="GID53934.1"/>
    </source>
</evidence>
<name>A0ABQ3X5Z3_9ACTN</name>
<protein>
    <submittedName>
        <fullName evidence="2">Uncharacterized protein</fullName>
    </submittedName>
</protein>
<keyword evidence="1" id="KW-0812">Transmembrane</keyword>
<keyword evidence="1" id="KW-1133">Transmembrane helix</keyword>
<organism evidence="2 3">
    <name type="scientific">Actinoplanes couchii</name>
    <dbReference type="NCBI Taxonomy" id="403638"/>
    <lineage>
        <taxon>Bacteria</taxon>
        <taxon>Bacillati</taxon>
        <taxon>Actinomycetota</taxon>
        <taxon>Actinomycetes</taxon>
        <taxon>Micromonosporales</taxon>
        <taxon>Micromonosporaceae</taxon>
        <taxon>Actinoplanes</taxon>
    </lineage>
</organism>
<proteinExistence type="predicted"/>
<comment type="caution">
    <text evidence="2">The sequence shown here is derived from an EMBL/GenBank/DDBJ whole genome shotgun (WGS) entry which is preliminary data.</text>
</comment>
<evidence type="ECO:0000256" key="1">
    <source>
        <dbReference type="SAM" id="Phobius"/>
    </source>
</evidence>
<feature type="transmembrane region" description="Helical" evidence="1">
    <location>
        <begin position="22"/>
        <end position="40"/>
    </location>
</feature>
<keyword evidence="1" id="KW-0472">Membrane</keyword>
<dbReference type="EMBL" id="BOMG01000035">
    <property type="protein sequence ID" value="GID53934.1"/>
    <property type="molecule type" value="Genomic_DNA"/>
</dbReference>
<reference evidence="2 3" key="1">
    <citation type="submission" date="2021-01" db="EMBL/GenBank/DDBJ databases">
        <title>Whole genome shotgun sequence of Actinoplanes couchii NBRC 106145.</title>
        <authorList>
            <person name="Komaki H."/>
            <person name="Tamura T."/>
        </authorList>
    </citation>
    <scope>NUCLEOTIDE SEQUENCE [LARGE SCALE GENOMIC DNA]</scope>
    <source>
        <strain evidence="2 3">NBRC 106145</strain>
    </source>
</reference>
<evidence type="ECO:0000313" key="3">
    <source>
        <dbReference type="Proteomes" id="UP000612282"/>
    </source>
</evidence>
<dbReference type="Proteomes" id="UP000612282">
    <property type="component" value="Unassembled WGS sequence"/>
</dbReference>